<dbReference type="OrthoDB" id="883248at2"/>
<dbReference type="RefSeq" id="WP_147928919.1">
    <property type="nucleotide sequence ID" value="NZ_VOXD01000002.1"/>
</dbReference>
<feature type="signal peptide" evidence="1">
    <location>
        <begin position="1"/>
        <end position="18"/>
    </location>
</feature>
<protein>
    <recommendedName>
        <fullName evidence="4">DUF3575 domain-containing protein</fullName>
    </recommendedName>
</protein>
<evidence type="ECO:0000313" key="3">
    <source>
        <dbReference type="Proteomes" id="UP000321907"/>
    </source>
</evidence>
<organism evidence="2 3">
    <name type="scientific">Neolewinella aurantiaca</name>
    <dbReference type="NCBI Taxonomy" id="2602767"/>
    <lineage>
        <taxon>Bacteria</taxon>
        <taxon>Pseudomonadati</taxon>
        <taxon>Bacteroidota</taxon>
        <taxon>Saprospiria</taxon>
        <taxon>Saprospirales</taxon>
        <taxon>Lewinellaceae</taxon>
        <taxon>Neolewinella</taxon>
    </lineage>
</organism>
<evidence type="ECO:0000256" key="1">
    <source>
        <dbReference type="SAM" id="SignalP"/>
    </source>
</evidence>
<keyword evidence="3" id="KW-1185">Reference proteome</keyword>
<reference evidence="2 3" key="1">
    <citation type="submission" date="2019-08" db="EMBL/GenBank/DDBJ databases">
        <title>Lewinella sp. strain SSH13 Genome sequencing and assembly.</title>
        <authorList>
            <person name="Kim I."/>
        </authorList>
    </citation>
    <scope>NUCLEOTIDE SEQUENCE [LARGE SCALE GENOMIC DNA]</scope>
    <source>
        <strain evidence="2 3">SSH13</strain>
    </source>
</reference>
<gene>
    <name evidence="2" type="ORF">FUA23_01395</name>
</gene>
<dbReference type="Proteomes" id="UP000321907">
    <property type="component" value="Unassembled WGS sequence"/>
</dbReference>
<keyword evidence="1" id="KW-0732">Signal</keyword>
<evidence type="ECO:0008006" key="4">
    <source>
        <dbReference type="Google" id="ProtNLM"/>
    </source>
</evidence>
<dbReference type="AlphaFoldDB" id="A0A5C7G010"/>
<name>A0A5C7G010_9BACT</name>
<feature type="chain" id="PRO_5022888691" description="DUF3575 domain-containing protein" evidence="1">
    <location>
        <begin position="19"/>
        <end position="189"/>
    </location>
</feature>
<proteinExistence type="predicted"/>
<sequence>MKTLFTTLSLLFTLCLFAQEEIAPTPEASITSLQANLGTIHLVHERKISSKSTVRLEIGARQRFRYSSPEVSPNYYGLQPVFGLSGRHYYNLAKRAERGQNTANNSGNFVGLTAQYRPDFFLYNTNSSITTNDHFSANAHWGLRRQLGRRFDFELTAGVNLRPGSRLVGRRSILGTSRPSINWRIGYRF</sequence>
<evidence type="ECO:0000313" key="2">
    <source>
        <dbReference type="EMBL" id="TXF91380.1"/>
    </source>
</evidence>
<dbReference type="EMBL" id="VOXD01000002">
    <property type="protein sequence ID" value="TXF91380.1"/>
    <property type="molecule type" value="Genomic_DNA"/>
</dbReference>
<comment type="caution">
    <text evidence="2">The sequence shown here is derived from an EMBL/GenBank/DDBJ whole genome shotgun (WGS) entry which is preliminary data.</text>
</comment>
<accession>A0A5C7G010</accession>